<sequence>MKSGDGITFSNAIKVYQIRTQSRTHTTLERNKNYEEFRDVYNSVLSSKKNYVKDVKKVPAKRTNITARPAIDIKTVRVEVPAFGTENAILPLKEHVPVKSRSSLKPILKNKVSKDACVATQDIVKKLKDIEKEVTEKKASAHAIKRCPTSFLQQTHQELDVAGKQLEEIKNMMEKRQEEQEKQKRQQEKHKAGKLKSSVSYRPKSKTRHDCVSKKYLTTISMMKQKLEQLEKKYFAKPRVVYKSVNDTFTQSSNVEVLYENAQYPEDTKMDDALKGIINELDDMVNMDRENAAKPRDLSFQTPQQDEPKRVEHVSRSPEKKNSISKLIDTSENHLKRYQTMRQEIVDVEAFCQQICNLSKDSEVQIERKPEQVAGVEGKLTRHEQKSKSMFDGTNLQNSVLKSSYLMKEFKIERTVRMTSDAQAQLRSKRRFRDMSKREGSITALINSLNSALENSIYSNAEI</sequence>
<gene>
    <name evidence="2" type="ORF">ACAOBT_LOCUS5924</name>
</gene>
<keyword evidence="3" id="KW-1185">Reference proteome</keyword>
<feature type="compositionally biased region" description="Basic and acidic residues" evidence="1">
    <location>
        <begin position="174"/>
        <end position="190"/>
    </location>
</feature>
<dbReference type="EMBL" id="CAKOFQ010006717">
    <property type="protein sequence ID" value="CAH1964637.1"/>
    <property type="molecule type" value="Genomic_DNA"/>
</dbReference>
<name>A0A9P0K1N1_ACAOB</name>
<evidence type="ECO:0000256" key="1">
    <source>
        <dbReference type="SAM" id="MobiDB-lite"/>
    </source>
</evidence>
<comment type="caution">
    <text evidence="2">The sequence shown here is derived from an EMBL/GenBank/DDBJ whole genome shotgun (WGS) entry which is preliminary data.</text>
</comment>
<organism evidence="2 3">
    <name type="scientific">Acanthoscelides obtectus</name>
    <name type="common">Bean weevil</name>
    <name type="synonym">Bruchus obtectus</name>
    <dbReference type="NCBI Taxonomy" id="200917"/>
    <lineage>
        <taxon>Eukaryota</taxon>
        <taxon>Metazoa</taxon>
        <taxon>Ecdysozoa</taxon>
        <taxon>Arthropoda</taxon>
        <taxon>Hexapoda</taxon>
        <taxon>Insecta</taxon>
        <taxon>Pterygota</taxon>
        <taxon>Neoptera</taxon>
        <taxon>Endopterygota</taxon>
        <taxon>Coleoptera</taxon>
        <taxon>Polyphaga</taxon>
        <taxon>Cucujiformia</taxon>
        <taxon>Chrysomeloidea</taxon>
        <taxon>Chrysomelidae</taxon>
        <taxon>Bruchinae</taxon>
        <taxon>Bruchini</taxon>
        <taxon>Acanthoscelides</taxon>
    </lineage>
</organism>
<dbReference type="Proteomes" id="UP001152888">
    <property type="component" value="Unassembled WGS sequence"/>
</dbReference>
<feature type="compositionally biased region" description="Basic and acidic residues" evidence="1">
    <location>
        <begin position="306"/>
        <end position="322"/>
    </location>
</feature>
<proteinExistence type="predicted"/>
<dbReference type="OrthoDB" id="6718962at2759"/>
<feature type="region of interest" description="Disordered" evidence="1">
    <location>
        <begin position="293"/>
        <end position="323"/>
    </location>
</feature>
<feature type="region of interest" description="Disordered" evidence="1">
    <location>
        <begin position="174"/>
        <end position="204"/>
    </location>
</feature>
<protein>
    <submittedName>
        <fullName evidence="2">Uncharacterized protein</fullName>
    </submittedName>
</protein>
<evidence type="ECO:0000313" key="3">
    <source>
        <dbReference type="Proteomes" id="UP001152888"/>
    </source>
</evidence>
<evidence type="ECO:0000313" key="2">
    <source>
        <dbReference type="EMBL" id="CAH1964637.1"/>
    </source>
</evidence>
<reference evidence="2" key="1">
    <citation type="submission" date="2022-03" db="EMBL/GenBank/DDBJ databases">
        <authorList>
            <person name="Sayadi A."/>
        </authorList>
    </citation>
    <scope>NUCLEOTIDE SEQUENCE</scope>
</reference>
<dbReference type="AlphaFoldDB" id="A0A9P0K1N1"/>
<accession>A0A9P0K1N1</accession>